<feature type="domain" description="DhaK" evidence="14">
    <location>
        <begin position="9"/>
        <end position="356"/>
    </location>
</feature>
<dbReference type="FunFam" id="3.40.50.10440:FF:000002">
    <property type="entry name" value="Dihydroxyacetone kinase"/>
    <property type="match status" value="1"/>
</dbReference>
<feature type="binding site" evidence="12">
    <location>
        <begin position="57"/>
        <end position="60"/>
    </location>
    <ligand>
        <name>substrate</name>
    </ligand>
</feature>
<evidence type="ECO:0000259" key="14">
    <source>
        <dbReference type="PROSITE" id="PS51481"/>
    </source>
</evidence>
<dbReference type="PROSITE" id="PS51480">
    <property type="entry name" value="DHAL"/>
    <property type="match status" value="1"/>
</dbReference>
<name>A0A2T6ZJ65_TUBBO</name>
<dbReference type="Proteomes" id="UP000244722">
    <property type="component" value="Unassembled WGS sequence"/>
</dbReference>
<dbReference type="SUPFAM" id="SSF82549">
    <property type="entry name" value="DAK1/DegV-like"/>
    <property type="match status" value="1"/>
</dbReference>
<dbReference type="GO" id="GO:0005829">
    <property type="term" value="C:cytosol"/>
    <property type="evidence" value="ECO:0007669"/>
    <property type="project" value="TreeGrafter"/>
</dbReference>
<dbReference type="Gene3D" id="3.30.1180.20">
    <property type="entry name" value="Dihydroxyacetone kinase, domain 2"/>
    <property type="match status" value="1"/>
</dbReference>
<dbReference type="GO" id="GO:0050354">
    <property type="term" value="F:triokinase activity"/>
    <property type="evidence" value="ECO:0007669"/>
    <property type="project" value="UniProtKB-EC"/>
</dbReference>
<dbReference type="EMBL" id="NESQ01000227">
    <property type="protein sequence ID" value="PUU75530.1"/>
    <property type="molecule type" value="Genomic_DNA"/>
</dbReference>
<keyword evidence="7" id="KW-0319">Glycerol metabolism</keyword>
<keyword evidence="16" id="KW-1185">Reference proteome</keyword>
<comment type="function">
    <text evidence="1">Catalyzes both the phosphorylation of dihydroxyacetone and of glyceraldehyde.</text>
</comment>
<dbReference type="FunFam" id="1.25.40.340:FF:000001">
    <property type="entry name" value="Dihydroxyacetone kinase 1"/>
    <property type="match status" value="1"/>
</dbReference>
<dbReference type="NCBIfam" id="TIGR02361">
    <property type="entry name" value="dak_ATP"/>
    <property type="match status" value="1"/>
</dbReference>
<dbReference type="FunFam" id="3.30.1180.20:FF:000001">
    <property type="entry name" value="Dihydroxyacetone kinase 1"/>
    <property type="match status" value="1"/>
</dbReference>
<evidence type="ECO:0000256" key="6">
    <source>
        <dbReference type="ARBA" id="ARBA00022777"/>
    </source>
</evidence>
<dbReference type="AlphaFoldDB" id="A0A2T6ZJ65"/>
<keyword evidence="8" id="KW-0067">ATP-binding</keyword>
<comment type="catalytic activity">
    <reaction evidence="10">
        <text>dihydroxyacetone + ATP = dihydroxyacetone phosphate + ADP + H(+)</text>
        <dbReference type="Rhea" id="RHEA:15773"/>
        <dbReference type="ChEBI" id="CHEBI:15378"/>
        <dbReference type="ChEBI" id="CHEBI:16016"/>
        <dbReference type="ChEBI" id="CHEBI:30616"/>
        <dbReference type="ChEBI" id="CHEBI:57642"/>
        <dbReference type="ChEBI" id="CHEBI:456216"/>
        <dbReference type="EC" id="2.7.1.29"/>
    </reaction>
</comment>
<dbReference type="Gene3D" id="3.40.50.10440">
    <property type="entry name" value="Dihydroxyacetone kinase, domain 1"/>
    <property type="match status" value="1"/>
</dbReference>
<dbReference type="OrthoDB" id="1724672at2759"/>
<proteinExistence type="inferred from homology"/>
<keyword evidence="5" id="KW-0547">Nucleotide-binding</keyword>
<comment type="catalytic activity">
    <reaction evidence="9">
        <text>D-glyceraldehyde + ATP = D-glyceraldehyde 3-phosphate + ADP + H(+)</text>
        <dbReference type="Rhea" id="RHEA:13941"/>
        <dbReference type="ChEBI" id="CHEBI:15378"/>
        <dbReference type="ChEBI" id="CHEBI:17378"/>
        <dbReference type="ChEBI" id="CHEBI:30616"/>
        <dbReference type="ChEBI" id="CHEBI:59776"/>
        <dbReference type="ChEBI" id="CHEBI:456216"/>
        <dbReference type="EC" id="2.7.1.28"/>
    </reaction>
</comment>
<comment type="caution">
    <text evidence="15">The sequence shown here is derived from an EMBL/GenBank/DDBJ whole genome shotgun (WGS) entry which is preliminary data.</text>
</comment>
<evidence type="ECO:0000313" key="15">
    <source>
        <dbReference type="EMBL" id="PUU75530.1"/>
    </source>
</evidence>
<feature type="binding site" evidence="12">
    <location>
        <position position="114"/>
    </location>
    <ligand>
        <name>substrate</name>
    </ligand>
</feature>
<evidence type="ECO:0000256" key="10">
    <source>
        <dbReference type="ARBA" id="ARBA00048898"/>
    </source>
</evidence>
<dbReference type="GO" id="GO:0005524">
    <property type="term" value="F:ATP binding"/>
    <property type="evidence" value="ECO:0007669"/>
    <property type="project" value="UniProtKB-KW"/>
</dbReference>
<keyword evidence="6" id="KW-0418">Kinase</keyword>
<dbReference type="InterPro" id="IPR004007">
    <property type="entry name" value="DhaL_dom"/>
</dbReference>
<dbReference type="Pfam" id="PF02733">
    <property type="entry name" value="Dak1"/>
    <property type="match status" value="1"/>
</dbReference>
<dbReference type="InterPro" id="IPR012734">
    <property type="entry name" value="DhaK_ATP"/>
</dbReference>
<dbReference type="InterPro" id="IPR036117">
    <property type="entry name" value="DhaL_dom_sf"/>
</dbReference>
<dbReference type="SMART" id="SM01120">
    <property type="entry name" value="Dak2"/>
    <property type="match status" value="1"/>
</dbReference>
<evidence type="ECO:0000256" key="11">
    <source>
        <dbReference type="PIRSR" id="PIRSR612734-1"/>
    </source>
</evidence>
<evidence type="ECO:0000256" key="9">
    <source>
        <dbReference type="ARBA" id="ARBA00047974"/>
    </source>
</evidence>
<dbReference type="PROSITE" id="PS51481">
    <property type="entry name" value="DHAK"/>
    <property type="match status" value="1"/>
</dbReference>
<protein>
    <submittedName>
        <fullName evidence="15">Dak1 domain-domain-containing protein</fullName>
    </submittedName>
</protein>
<accession>A0A2T6ZJ65</accession>
<dbReference type="GO" id="GO:0019588">
    <property type="term" value="P:anaerobic glycerol catabolic process"/>
    <property type="evidence" value="ECO:0007669"/>
    <property type="project" value="UniProtKB-UniPathway"/>
</dbReference>
<keyword evidence="4" id="KW-0808">Transferase</keyword>
<evidence type="ECO:0000313" key="16">
    <source>
        <dbReference type="Proteomes" id="UP000244722"/>
    </source>
</evidence>
<evidence type="ECO:0000256" key="7">
    <source>
        <dbReference type="ARBA" id="ARBA00022798"/>
    </source>
</evidence>
<dbReference type="UniPathway" id="UPA00617">
    <property type="reaction ID" value="UER00669"/>
</dbReference>
<sequence>MSNKHFVNDPVHLLNLALRSAPLTNPSLALDEENKIVYCKSSPESHASRVAIISGGGAGHEPSFVSFVGDGVLRAAVSGSIFASPSVKQIYSCITRRVNPNSGVLLIIMNYTGDVLHFGLASEKAKAAGVDVDMVVVADDVGVGREKNGKVGRRGIAGTVLVHKIVGALAATTAGASLKEASALGRLVAANLVSVGSSLTHVHVPGRAMTSDDDEGALKPDEIEIGMGIHNEQGYKRIKIPELPELVKILLGQLLSKEDKDRNYLEDVENIEGWVLMLNNLGGVSPLEMGAITAEVAKQLDSTYSIKPKRIFSGAFMTSLNGNGFSISLLRLVDTGLGKAKSMLDLLDAPHESLGWSAPIKQETWANAGGQNQASESDAKEESVPPSGLKLNVNQFCHALSNALKALIKAEPEISRYDELVGDGDCGSALKKGAEAILQLISANKISPDAVITISTLAEAVEANMDGTSGALYSIFLNSLAKALREAGEGEVTLGVWAKAAMAALVSLRKYTPAQPGDRTLVDALQPCLISLAEDGNVGKAAKAAREGAESTRRMKASLGRSVYVGDVGDIPDPGAVGIAVLMEGLAEVV</sequence>
<dbReference type="Pfam" id="PF02734">
    <property type="entry name" value="Dak2"/>
    <property type="match status" value="1"/>
</dbReference>
<dbReference type="STRING" id="42251.A0A2T6ZJ65"/>
<evidence type="ECO:0000256" key="5">
    <source>
        <dbReference type="ARBA" id="ARBA00022741"/>
    </source>
</evidence>
<dbReference type="GO" id="GO:0004371">
    <property type="term" value="F:glycerone kinase activity"/>
    <property type="evidence" value="ECO:0007669"/>
    <property type="project" value="UniProtKB-EC"/>
</dbReference>
<feature type="domain" description="DhaL" evidence="13">
    <location>
        <begin position="394"/>
        <end position="588"/>
    </location>
</feature>
<evidence type="ECO:0000259" key="13">
    <source>
        <dbReference type="PROSITE" id="PS51480"/>
    </source>
</evidence>
<comment type="similarity">
    <text evidence="3">Belongs to the dihydroxyacetone kinase (DAK) family.</text>
</comment>
<evidence type="ECO:0000256" key="2">
    <source>
        <dbReference type="ARBA" id="ARBA00004778"/>
    </source>
</evidence>
<evidence type="ECO:0000256" key="1">
    <source>
        <dbReference type="ARBA" id="ARBA00003264"/>
    </source>
</evidence>
<feature type="active site" description="Tele-hemiaminal-histidine intermediate" evidence="11">
    <location>
        <position position="230"/>
    </location>
</feature>
<dbReference type="InterPro" id="IPR004006">
    <property type="entry name" value="DhaK_dom"/>
</dbReference>
<evidence type="ECO:0000256" key="3">
    <source>
        <dbReference type="ARBA" id="ARBA00008757"/>
    </source>
</evidence>
<dbReference type="InterPro" id="IPR050861">
    <property type="entry name" value="Dihydroxyacetone_Kinase"/>
</dbReference>
<evidence type="ECO:0000256" key="4">
    <source>
        <dbReference type="ARBA" id="ARBA00022679"/>
    </source>
</evidence>
<evidence type="ECO:0000256" key="8">
    <source>
        <dbReference type="ARBA" id="ARBA00022840"/>
    </source>
</evidence>
<dbReference type="SUPFAM" id="SSF101473">
    <property type="entry name" value="DhaL-like"/>
    <property type="match status" value="1"/>
</dbReference>
<dbReference type="PANTHER" id="PTHR28629:SF14">
    <property type="entry name" value="DIHYDROXYACETONE KINASE 1"/>
    <property type="match status" value="1"/>
</dbReference>
<evidence type="ECO:0000256" key="12">
    <source>
        <dbReference type="PIRSR" id="PIRSR612734-2"/>
    </source>
</evidence>
<comment type="pathway">
    <text evidence="2">Polyol metabolism; glycerol fermentation; glycerone phosphate from glycerol (oxidative route): step 2/2.</text>
</comment>
<organism evidence="15 16">
    <name type="scientific">Tuber borchii</name>
    <name type="common">White truffle</name>
    <dbReference type="NCBI Taxonomy" id="42251"/>
    <lineage>
        <taxon>Eukaryota</taxon>
        <taxon>Fungi</taxon>
        <taxon>Dikarya</taxon>
        <taxon>Ascomycota</taxon>
        <taxon>Pezizomycotina</taxon>
        <taxon>Pezizomycetes</taxon>
        <taxon>Pezizales</taxon>
        <taxon>Tuberaceae</taxon>
        <taxon>Tuber</taxon>
    </lineage>
</organism>
<dbReference type="Gene3D" id="1.25.40.340">
    <property type="match status" value="1"/>
</dbReference>
<dbReference type="PANTHER" id="PTHR28629">
    <property type="entry name" value="TRIOKINASE/FMN CYCLASE"/>
    <property type="match status" value="1"/>
</dbReference>
<gene>
    <name evidence="15" type="ORF">B9Z19DRAFT_1030774</name>
</gene>
<reference evidence="15 16" key="1">
    <citation type="submission" date="2017-04" db="EMBL/GenBank/DDBJ databases">
        <title>Draft genome sequence of Tuber borchii Vittad., a whitish edible truffle.</title>
        <authorList>
            <consortium name="DOE Joint Genome Institute"/>
            <person name="Murat C."/>
            <person name="Kuo A."/>
            <person name="Barry K.W."/>
            <person name="Clum A."/>
            <person name="Dockter R.B."/>
            <person name="Fauchery L."/>
            <person name="Iotti M."/>
            <person name="Kohler A."/>
            <person name="Labutti K."/>
            <person name="Lindquist E.A."/>
            <person name="Lipzen A."/>
            <person name="Ohm R.A."/>
            <person name="Wang M."/>
            <person name="Grigoriev I.V."/>
            <person name="Zambonelli A."/>
            <person name="Martin F.M."/>
        </authorList>
    </citation>
    <scope>NUCLEOTIDE SEQUENCE [LARGE SCALE GENOMIC DNA]</scope>
    <source>
        <strain evidence="15 16">Tbo3840</strain>
    </source>
</reference>